<dbReference type="PANTHER" id="PTHR46929:SF3">
    <property type="entry name" value="MYB_SANT-LIKE DOMAIN-CONTAINING PROTEIN"/>
    <property type="match status" value="1"/>
</dbReference>
<reference evidence="3" key="1">
    <citation type="submission" date="2022-07" db="EMBL/GenBank/DDBJ databases">
        <title>The genome of Lyophyllum shimeji provides insight into the initial evolution of ectomycorrhizal fungal genome.</title>
        <authorList>
            <person name="Kobayashi Y."/>
            <person name="Shibata T."/>
            <person name="Hirakawa H."/>
            <person name="Shigenobu S."/>
            <person name="Nishiyama T."/>
            <person name="Yamada A."/>
            <person name="Hasebe M."/>
            <person name="Kawaguchi M."/>
        </authorList>
    </citation>
    <scope>NUCLEOTIDE SEQUENCE</scope>
    <source>
        <strain evidence="3">AT787</strain>
    </source>
</reference>
<dbReference type="AlphaFoldDB" id="A0A9P3PVK3"/>
<sequence>MPPRANAVWTTQDEHKLLELLLERKASAGDGGNFKEAVFQEVSDILTPLVTKGGPKTVKACQNKWLLLRKTFRVVTAIKNVSGWTWSDVTGASITPESESSWAAYVKIHKEAKPFKNHGWCHLDLMSQVMPSLVHGAHIFRPSNSSVGLGPANDDDEACATPVDTPSPPLDHQDMSVPVDDPSGTTQSLASESDDEGIDVTQVVIMTPRRSKKRSAAAPPSSAAPSSSKRGRTTGATAIEGLALSLGHFGDVIAKALAPVPSDAAVNASRRQDAILRAQVLEKWLTIHELLAFVNLLEKDTDAVAVYLALDDDEFRKAWVQNKVDTTPLL</sequence>
<dbReference type="Pfam" id="PF13837">
    <property type="entry name" value="Myb_DNA-bind_4"/>
    <property type="match status" value="1"/>
</dbReference>
<evidence type="ECO:0000313" key="3">
    <source>
        <dbReference type="EMBL" id="GLB42823.1"/>
    </source>
</evidence>
<dbReference type="Proteomes" id="UP001063166">
    <property type="component" value="Unassembled WGS sequence"/>
</dbReference>
<evidence type="ECO:0000259" key="2">
    <source>
        <dbReference type="Pfam" id="PF13837"/>
    </source>
</evidence>
<accession>A0A9P3PVK3</accession>
<proteinExistence type="predicted"/>
<evidence type="ECO:0000313" key="4">
    <source>
        <dbReference type="Proteomes" id="UP001063166"/>
    </source>
</evidence>
<dbReference type="InterPro" id="IPR044822">
    <property type="entry name" value="Myb_DNA-bind_4"/>
</dbReference>
<feature type="compositionally biased region" description="Low complexity" evidence="1">
    <location>
        <begin position="216"/>
        <end position="228"/>
    </location>
</feature>
<feature type="region of interest" description="Disordered" evidence="1">
    <location>
        <begin position="146"/>
        <end position="233"/>
    </location>
</feature>
<organism evidence="3 4">
    <name type="scientific">Lyophyllum shimeji</name>
    <name type="common">Hon-shimeji</name>
    <name type="synonym">Tricholoma shimeji</name>
    <dbReference type="NCBI Taxonomy" id="47721"/>
    <lineage>
        <taxon>Eukaryota</taxon>
        <taxon>Fungi</taxon>
        <taxon>Dikarya</taxon>
        <taxon>Basidiomycota</taxon>
        <taxon>Agaricomycotina</taxon>
        <taxon>Agaricomycetes</taxon>
        <taxon>Agaricomycetidae</taxon>
        <taxon>Agaricales</taxon>
        <taxon>Tricholomatineae</taxon>
        <taxon>Lyophyllaceae</taxon>
        <taxon>Lyophyllum</taxon>
    </lineage>
</organism>
<comment type="caution">
    <text evidence="3">The sequence shown here is derived from an EMBL/GenBank/DDBJ whole genome shotgun (WGS) entry which is preliminary data.</text>
</comment>
<name>A0A9P3PVK3_LYOSH</name>
<protein>
    <recommendedName>
        <fullName evidence="2">Myb/SANT-like DNA-binding domain-containing protein</fullName>
    </recommendedName>
</protein>
<evidence type="ECO:0000256" key="1">
    <source>
        <dbReference type="SAM" id="MobiDB-lite"/>
    </source>
</evidence>
<dbReference type="PANTHER" id="PTHR46929">
    <property type="entry name" value="EXPRESSED PROTEIN"/>
    <property type="match status" value="1"/>
</dbReference>
<dbReference type="OrthoDB" id="2930561at2759"/>
<feature type="domain" description="Myb/SANT-like DNA-binding" evidence="2">
    <location>
        <begin position="8"/>
        <end position="86"/>
    </location>
</feature>
<gene>
    <name evidence="3" type="ORF">LshimejAT787_1202720</name>
</gene>
<keyword evidence="4" id="KW-1185">Reference proteome</keyword>
<dbReference type="EMBL" id="BRPK01000012">
    <property type="protein sequence ID" value="GLB42823.1"/>
    <property type="molecule type" value="Genomic_DNA"/>
</dbReference>